<organism evidence="1">
    <name type="scientific">Rhizophora mucronata</name>
    <name type="common">Asiatic mangrove</name>
    <dbReference type="NCBI Taxonomy" id="61149"/>
    <lineage>
        <taxon>Eukaryota</taxon>
        <taxon>Viridiplantae</taxon>
        <taxon>Streptophyta</taxon>
        <taxon>Embryophyta</taxon>
        <taxon>Tracheophyta</taxon>
        <taxon>Spermatophyta</taxon>
        <taxon>Magnoliopsida</taxon>
        <taxon>eudicotyledons</taxon>
        <taxon>Gunneridae</taxon>
        <taxon>Pentapetalae</taxon>
        <taxon>rosids</taxon>
        <taxon>fabids</taxon>
        <taxon>Malpighiales</taxon>
        <taxon>Rhizophoraceae</taxon>
        <taxon>Rhizophora</taxon>
    </lineage>
</organism>
<name>A0A2P2QKD4_RHIMU</name>
<reference evidence="1" key="1">
    <citation type="submission" date="2018-02" db="EMBL/GenBank/DDBJ databases">
        <title>Rhizophora mucronata_Transcriptome.</title>
        <authorList>
            <person name="Meera S.P."/>
            <person name="Sreeshan A."/>
            <person name="Augustine A."/>
        </authorList>
    </citation>
    <scope>NUCLEOTIDE SEQUENCE</scope>
    <source>
        <tissue evidence="1">Leaf</tissue>
    </source>
</reference>
<protein>
    <submittedName>
        <fullName evidence="1">Uncharacterized protein</fullName>
    </submittedName>
</protein>
<sequence length="43" mass="4831">MKLLITDRLGTPKAMEPTLHQLLAATLPDRQAFLALQMVQLLE</sequence>
<accession>A0A2P2QKD4</accession>
<proteinExistence type="predicted"/>
<dbReference type="AlphaFoldDB" id="A0A2P2QKD4"/>
<dbReference type="EMBL" id="GGEC01086976">
    <property type="protein sequence ID" value="MBX67460.1"/>
    <property type="molecule type" value="Transcribed_RNA"/>
</dbReference>
<evidence type="ECO:0000313" key="1">
    <source>
        <dbReference type="EMBL" id="MBX67460.1"/>
    </source>
</evidence>